<evidence type="ECO:0000256" key="8">
    <source>
        <dbReference type="ARBA" id="ARBA00023180"/>
    </source>
</evidence>
<dbReference type="InterPro" id="IPR019395">
    <property type="entry name" value="Transmembrane_161A/B"/>
</dbReference>
<evidence type="ECO:0000256" key="2">
    <source>
        <dbReference type="ARBA" id="ARBA00009706"/>
    </source>
</evidence>
<evidence type="ECO:0000256" key="6">
    <source>
        <dbReference type="ARBA" id="ARBA00022989"/>
    </source>
</evidence>
<feature type="transmembrane region" description="Helical" evidence="11">
    <location>
        <begin position="458"/>
        <end position="476"/>
    </location>
</feature>
<accession>A0A368HA13</accession>
<feature type="transmembrane region" description="Helical" evidence="11">
    <location>
        <begin position="109"/>
        <end position="129"/>
    </location>
</feature>
<dbReference type="InterPro" id="IPR001680">
    <property type="entry name" value="WD40_rpt"/>
</dbReference>
<feature type="transmembrane region" description="Helical" evidence="11">
    <location>
        <begin position="278"/>
        <end position="297"/>
    </location>
</feature>
<dbReference type="STRING" id="29170.A0A368HA13"/>
<comment type="caution">
    <text evidence="13">The sequence shown here is derived from an EMBL/GenBank/DDBJ whole genome shotgun (WGS) entry which is preliminary data.</text>
</comment>
<evidence type="ECO:0000313" key="14">
    <source>
        <dbReference type="Proteomes" id="UP000252519"/>
    </source>
</evidence>
<dbReference type="PANTHER" id="PTHR13624">
    <property type="entry name" value="RE42071P"/>
    <property type="match status" value="1"/>
</dbReference>
<gene>
    <name evidence="13" type="ORF">ANCCAN_01632</name>
</gene>
<feature type="transmembrane region" description="Helical" evidence="11">
    <location>
        <begin position="237"/>
        <end position="257"/>
    </location>
</feature>
<evidence type="ECO:0000256" key="5">
    <source>
        <dbReference type="ARBA" id="ARBA00022737"/>
    </source>
</evidence>
<protein>
    <submittedName>
        <fullName evidence="13">WD domain, G-beta repeat protein</fullName>
    </submittedName>
</protein>
<evidence type="ECO:0000256" key="11">
    <source>
        <dbReference type="SAM" id="Phobius"/>
    </source>
</evidence>
<feature type="transmembrane region" description="Helical" evidence="11">
    <location>
        <begin position="432"/>
        <end position="451"/>
    </location>
</feature>
<evidence type="ECO:0000256" key="4">
    <source>
        <dbReference type="ARBA" id="ARBA00022692"/>
    </source>
</evidence>
<dbReference type="Proteomes" id="UP000252519">
    <property type="component" value="Unassembled WGS sequence"/>
</dbReference>
<feature type="transmembrane region" description="Helical" evidence="11">
    <location>
        <begin position="12"/>
        <end position="31"/>
    </location>
</feature>
<dbReference type="Pfam" id="PF10268">
    <property type="entry name" value="Tmemb_161AB"/>
    <property type="match status" value="2"/>
</dbReference>
<feature type="domain" description="EIPR1-like beta-propeller" evidence="12">
    <location>
        <begin position="491"/>
        <end position="758"/>
    </location>
</feature>
<feature type="transmembrane region" description="Helical" evidence="11">
    <location>
        <begin position="371"/>
        <end position="396"/>
    </location>
</feature>
<keyword evidence="8" id="KW-0325">Glycoprotein</keyword>
<name>A0A368HA13_ANCCA</name>
<feature type="transmembrane region" description="Helical" evidence="11">
    <location>
        <begin position="149"/>
        <end position="172"/>
    </location>
</feature>
<evidence type="ECO:0000256" key="1">
    <source>
        <dbReference type="ARBA" id="ARBA00004141"/>
    </source>
</evidence>
<dbReference type="PROSITE" id="PS50294">
    <property type="entry name" value="WD_REPEATS_REGION"/>
    <property type="match status" value="1"/>
</dbReference>
<dbReference type="Pfam" id="PF23609">
    <property type="entry name" value="Beta-prop_EIPR1"/>
    <property type="match status" value="1"/>
</dbReference>
<keyword evidence="3 9" id="KW-0853">WD repeat</keyword>
<comment type="subcellular location">
    <subcellularLocation>
        <location evidence="1">Membrane</location>
        <topology evidence="1">Multi-pass membrane protein</topology>
    </subcellularLocation>
</comment>
<dbReference type="PANTHER" id="PTHR13624:SF6">
    <property type="entry name" value="EMEI"/>
    <property type="match status" value="1"/>
</dbReference>
<keyword evidence="7 11" id="KW-0472">Membrane</keyword>
<keyword evidence="14" id="KW-1185">Reference proteome</keyword>
<keyword evidence="6 11" id="KW-1133">Transmembrane helix</keyword>
<evidence type="ECO:0000256" key="10">
    <source>
        <dbReference type="SAM" id="MobiDB-lite"/>
    </source>
</evidence>
<proteinExistence type="inferred from homology"/>
<dbReference type="GO" id="GO:0016020">
    <property type="term" value="C:membrane"/>
    <property type="evidence" value="ECO:0007669"/>
    <property type="project" value="UniProtKB-SubCell"/>
</dbReference>
<reference evidence="13 14" key="1">
    <citation type="submission" date="2014-10" db="EMBL/GenBank/DDBJ databases">
        <title>Draft genome of the hookworm Ancylostoma caninum.</title>
        <authorList>
            <person name="Mitreva M."/>
        </authorList>
    </citation>
    <scope>NUCLEOTIDE SEQUENCE [LARGE SCALE GENOMIC DNA]</scope>
    <source>
        <strain evidence="13 14">Baltimore</strain>
    </source>
</reference>
<organism evidence="13 14">
    <name type="scientific">Ancylostoma caninum</name>
    <name type="common">Dog hookworm</name>
    <dbReference type="NCBI Taxonomy" id="29170"/>
    <lineage>
        <taxon>Eukaryota</taxon>
        <taxon>Metazoa</taxon>
        <taxon>Ecdysozoa</taxon>
        <taxon>Nematoda</taxon>
        <taxon>Chromadorea</taxon>
        <taxon>Rhabditida</taxon>
        <taxon>Rhabditina</taxon>
        <taxon>Rhabditomorpha</taxon>
        <taxon>Strongyloidea</taxon>
        <taxon>Ancylostomatidae</taxon>
        <taxon>Ancylostomatinae</taxon>
        <taxon>Ancylostoma</taxon>
    </lineage>
</organism>
<feature type="transmembrane region" description="Helical" evidence="11">
    <location>
        <begin position="179"/>
        <end position="198"/>
    </location>
</feature>
<feature type="repeat" description="WD" evidence="9">
    <location>
        <begin position="683"/>
        <end position="716"/>
    </location>
</feature>
<feature type="region of interest" description="Disordered" evidence="10">
    <location>
        <begin position="64"/>
        <end position="84"/>
    </location>
</feature>
<evidence type="ECO:0000256" key="7">
    <source>
        <dbReference type="ARBA" id="ARBA00023136"/>
    </source>
</evidence>
<dbReference type="SMART" id="SM00320">
    <property type="entry name" value="WD40"/>
    <property type="match status" value="3"/>
</dbReference>
<dbReference type="InterPro" id="IPR015943">
    <property type="entry name" value="WD40/YVTN_repeat-like_dom_sf"/>
</dbReference>
<dbReference type="EMBL" id="JOJR01000008">
    <property type="protein sequence ID" value="RCN52200.1"/>
    <property type="molecule type" value="Genomic_DNA"/>
</dbReference>
<dbReference type="SUPFAM" id="SSF101908">
    <property type="entry name" value="Putative isomerase YbhE"/>
    <property type="match status" value="1"/>
</dbReference>
<dbReference type="OrthoDB" id="196957at2759"/>
<evidence type="ECO:0000313" key="13">
    <source>
        <dbReference type="EMBL" id="RCN52200.1"/>
    </source>
</evidence>
<evidence type="ECO:0000259" key="12">
    <source>
        <dbReference type="Pfam" id="PF23609"/>
    </source>
</evidence>
<evidence type="ECO:0000256" key="3">
    <source>
        <dbReference type="ARBA" id="ARBA00022574"/>
    </source>
</evidence>
<dbReference type="InterPro" id="IPR059104">
    <property type="entry name" value="Beta-prop_EIPR1-like"/>
</dbReference>
<comment type="similarity">
    <text evidence="2">Belongs to the TMEM161 family.</text>
</comment>
<dbReference type="PROSITE" id="PS50082">
    <property type="entry name" value="WD_REPEATS_2"/>
    <property type="match status" value="1"/>
</dbReference>
<evidence type="ECO:0000256" key="9">
    <source>
        <dbReference type="PROSITE-ProRule" id="PRU00221"/>
    </source>
</evidence>
<keyword evidence="5" id="KW-0677">Repeat</keyword>
<feature type="transmembrane region" description="Helical" evidence="11">
    <location>
        <begin position="317"/>
        <end position="333"/>
    </location>
</feature>
<dbReference type="AlphaFoldDB" id="A0A368HA13"/>
<dbReference type="Gene3D" id="2.130.10.10">
    <property type="entry name" value="YVTN repeat-like/Quinoprotein amine dehydrogenase"/>
    <property type="match status" value="1"/>
</dbReference>
<sequence length="825" mass="92130">MKYFCYLSENIPLQAILGFHIVVSLIALTIMSKLGTRLSVIQMFVVKGLYRFIAPSNDDIRALMPPSKDNPRARKKKREEEEAEGFNVPKSLPIRLRVGRVVEEELRNLPLYSSVHWLSLFVPLCLVVYSLSEIFSFLFPSNTDTNVSILWLLIAVAFVLQVLARLTSWLVMNEDERSVLLVFAAIFFLLSVIFATQADNFFDIRLLSGYDHFCNNIATLMSEAGVTDSYTRYRDPVLLYVSMSVLFSFIAAMLVFPNFRYANMYTNAQQSASRLMKLALHITFLLPLLTLLSFTSPVKKQLVYGPRKLLTEEQLDILRVYLPILSLIFRVALRAPHLQAHLNLSSAKLKALQRETGYIRNVALQATIFRYYSYFCAVILQYFAPVLLSFFFALLLKTTGDLSWLGTSPNSVPSPAVVGSLRSIFDATVCRAIWSFSLVFVTFTNVALSFIGVMYNSYFIPLYCSMITSMAIILLARGSHTAILFLKMGECLMFGLDLESRYLSNVPAEEEVVQLLIGTHNIKMDNQICRLSLDGEYSRISSLSFPHPAGEVRGLAASPSKADIVASAAADFHGSPAKFGIHLWEMDSTKGSLKEMASVPVDECPLSLEWDQQSDQASSLFQSSVQVLECDSGLKVTSKRSLSGTAHAQAWNPHSAGNLLGLAVDKDIMCHDLRTSGESLRIQDAHAHRALHLDFNPNLQHVVASCGDDGAVRLWDWRQPTESLVTVTPHAHWAWQVRFHPVHDQLILSAGSDATVVLSCVLSASSEMGDLGLDATSEEESSEKLEDGQLERIEEHEESVCLELRRSPQGWTYAPNKFGSACFIT</sequence>
<keyword evidence="4 11" id="KW-0812">Transmembrane</keyword>